<dbReference type="AlphaFoldDB" id="A0A9X2WJS3"/>
<name>A0A9X2WJS3_9GAMM</name>
<dbReference type="Gene3D" id="3.40.50.720">
    <property type="entry name" value="NAD(P)-binding Rossmann-like Domain"/>
    <property type="match status" value="1"/>
</dbReference>
<gene>
    <name evidence="1" type="ORF">NE535_01350</name>
</gene>
<dbReference type="PANTHER" id="PTHR48079">
    <property type="entry name" value="PROTEIN YEEZ"/>
    <property type="match status" value="1"/>
</dbReference>
<dbReference type="EMBL" id="JAMTCD010000001">
    <property type="protein sequence ID" value="MCT7940450.1"/>
    <property type="molecule type" value="Genomic_DNA"/>
</dbReference>
<evidence type="ECO:0000313" key="1">
    <source>
        <dbReference type="EMBL" id="MCT7940450.1"/>
    </source>
</evidence>
<comment type="caution">
    <text evidence="1">The sequence shown here is derived from an EMBL/GenBank/DDBJ whole genome shotgun (WGS) entry which is preliminary data.</text>
</comment>
<protein>
    <submittedName>
        <fullName evidence="1">SDR family NAD(P)-dependent oxidoreductase</fullName>
    </submittedName>
</protein>
<keyword evidence="2" id="KW-1185">Reference proteome</keyword>
<dbReference type="SUPFAM" id="SSF51735">
    <property type="entry name" value="NAD(P)-binding Rossmann-fold domains"/>
    <property type="match status" value="1"/>
</dbReference>
<proteinExistence type="predicted"/>
<reference evidence="1" key="1">
    <citation type="journal article" date="2023" name="Int. J. Syst. Evol. Microbiol.">
        <title>&lt;i&gt;Shewanella septentrionalis&lt;/i&gt; sp. nov. and &lt;i&gt;Shewanella holmiensis&lt;/i&gt; sp. nov., isolated from Baltic Sea water and sediments.</title>
        <authorList>
            <person name="Martin-Rodriguez A.J."/>
            <person name="Thorell K."/>
            <person name="Joffre E."/>
            <person name="Jensie-Markopoulos S."/>
            <person name="Moore E.R.B."/>
            <person name="Sjoling A."/>
        </authorList>
    </citation>
    <scope>NUCLEOTIDE SEQUENCE</scope>
    <source>
        <strain evidence="1">SP1S2-7</strain>
    </source>
</reference>
<dbReference type="PANTHER" id="PTHR48079:SF6">
    <property type="entry name" value="NAD(P)-BINDING DOMAIN-CONTAINING PROTEIN-RELATED"/>
    <property type="match status" value="1"/>
</dbReference>
<organism evidence="1 2">
    <name type="scientific">Shewanella holmiensis</name>
    <dbReference type="NCBI Taxonomy" id="2952222"/>
    <lineage>
        <taxon>Bacteria</taxon>
        <taxon>Pseudomonadati</taxon>
        <taxon>Pseudomonadota</taxon>
        <taxon>Gammaproteobacteria</taxon>
        <taxon>Alteromonadales</taxon>
        <taxon>Shewanellaceae</taxon>
        <taxon>Shewanella</taxon>
    </lineage>
</organism>
<sequence length="268" mass="29496">MTSVTIIGCGWFGFPLAESLIKQGYFVKANKRQQQDLEPLSQVGIDAYQLDLASECSINSAKKLLDSDMLIINIPPGLRRGETSYLANLEALSSTIGDKQYQRVIFVSTTGVYPNEDKVMTEDDAQPYSEVSQILLQAESIFARMKHSCIVRFAGLIGPKRHPGRFFAGKTDVSGGNLAVNLVHLDDCIAAVSLILHSPKVANVYNLCAPEHPTKAIFYSHAAEHLGEKVPEFNQQISPSKIIDGNLICQQLGFSYRHPNPIKMLDAC</sequence>
<evidence type="ECO:0000313" key="2">
    <source>
        <dbReference type="Proteomes" id="UP001155546"/>
    </source>
</evidence>
<dbReference type="GO" id="GO:0005737">
    <property type="term" value="C:cytoplasm"/>
    <property type="evidence" value="ECO:0007669"/>
    <property type="project" value="TreeGrafter"/>
</dbReference>
<dbReference type="GO" id="GO:0004029">
    <property type="term" value="F:aldehyde dehydrogenase (NAD+) activity"/>
    <property type="evidence" value="ECO:0007669"/>
    <property type="project" value="TreeGrafter"/>
</dbReference>
<dbReference type="InterPro" id="IPR036291">
    <property type="entry name" value="NAD(P)-bd_dom_sf"/>
</dbReference>
<dbReference type="Proteomes" id="UP001155546">
    <property type="component" value="Unassembled WGS sequence"/>
</dbReference>
<accession>A0A9X2WJS3</accession>
<dbReference type="RefSeq" id="WP_261296891.1">
    <property type="nucleotide sequence ID" value="NZ_JAMTCD010000001.1"/>
</dbReference>
<dbReference type="InterPro" id="IPR051783">
    <property type="entry name" value="NAD(P)-dependent_oxidoreduct"/>
</dbReference>